<sequence>MKNTMILTPEQEQARKEREQAIESLKYNSMCYGCKELRAGCDGTTEKVWSGCIWYKKTDFPSVYALATYVPELIKNEDFSSYDEFLKELRNNRAGVIDWLESRTRGEHFKNEALTDKYIAACKKILNILKEA</sequence>
<accession>A0A8S5N373</accession>
<name>A0A8S5N373_9CAUD</name>
<evidence type="ECO:0000313" key="1">
    <source>
        <dbReference type="EMBL" id="DAD89057.1"/>
    </source>
</evidence>
<organism evidence="1">
    <name type="scientific">Siphoviridae sp. ctv0N24</name>
    <dbReference type="NCBI Taxonomy" id="2826509"/>
    <lineage>
        <taxon>Viruses</taxon>
        <taxon>Duplodnaviria</taxon>
        <taxon>Heunggongvirae</taxon>
        <taxon>Uroviricota</taxon>
        <taxon>Caudoviricetes</taxon>
    </lineage>
</organism>
<reference evidence="1" key="1">
    <citation type="journal article" date="2021" name="Proc. Natl. Acad. Sci. U.S.A.">
        <title>A Catalog of Tens of Thousands of Viruses from Human Metagenomes Reveals Hidden Associations with Chronic Diseases.</title>
        <authorList>
            <person name="Tisza M.J."/>
            <person name="Buck C.B."/>
        </authorList>
    </citation>
    <scope>NUCLEOTIDE SEQUENCE</scope>
    <source>
        <strain evidence="1">Ctv0N24</strain>
    </source>
</reference>
<dbReference type="EMBL" id="BK015052">
    <property type="protein sequence ID" value="DAD89057.1"/>
    <property type="molecule type" value="Genomic_DNA"/>
</dbReference>
<proteinExistence type="predicted"/>
<protein>
    <submittedName>
        <fullName evidence="1">Uncharacterized protein</fullName>
    </submittedName>
</protein>